<feature type="transmembrane region" description="Helical" evidence="1">
    <location>
        <begin position="36"/>
        <end position="59"/>
    </location>
</feature>
<dbReference type="OrthoDB" id="1747244at2759"/>
<name>A0A5B6VE75_9ROSI</name>
<dbReference type="Proteomes" id="UP000325315">
    <property type="component" value="Unassembled WGS sequence"/>
</dbReference>
<keyword evidence="1" id="KW-1133">Transmembrane helix</keyword>
<comment type="caution">
    <text evidence="2">The sequence shown here is derived from an EMBL/GenBank/DDBJ whole genome shotgun (WGS) entry which is preliminary data.</text>
</comment>
<accession>A0A5B6VE75</accession>
<protein>
    <submittedName>
        <fullName evidence="2">ATP synthase subunit delta', mitochondrial</fullName>
    </submittedName>
</protein>
<dbReference type="EMBL" id="SMMG02000007">
    <property type="protein sequence ID" value="KAA3467361.1"/>
    <property type="molecule type" value="Genomic_DNA"/>
</dbReference>
<dbReference type="AlphaFoldDB" id="A0A5B6VE75"/>
<gene>
    <name evidence="2" type="ORF">EPI10_002382</name>
</gene>
<keyword evidence="3" id="KW-1185">Reference proteome</keyword>
<evidence type="ECO:0000256" key="1">
    <source>
        <dbReference type="SAM" id="Phobius"/>
    </source>
</evidence>
<sequence>MQPRPSTPSSIPSKLTINFVLPCASELATKEVTFGIFPICLQFCFLNAMPITFIILSICNGDDLYGSLICKNKDMVISQMAWALWQQSELNRQVNGTVSLIKWEALDVLLH</sequence>
<keyword evidence="1" id="KW-0472">Membrane</keyword>
<evidence type="ECO:0000313" key="3">
    <source>
        <dbReference type="Proteomes" id="UP000325315"/>
    </source>
</evidence>
<reference evidence="2" key="1">
    <citation type="submission" date="2019-08" db="EMBL/GenBank/DDBJ databases">
        <authorList>
            <person name="Liu F."/>
        </authorList>
    </citation>
    <scope>NUCLEOTIDE SEQUENCE [LARGE SCALE GENOMIC DNA]</scope>
    <source>
        <strain evidence="2">PA1801</strain>
        <tissue evidence="2">Leaf</tissue>
    </source>
</reference>
<proteinExistence type="predicted"/>
<keyword evidence="1" id="KW-0812">Transmembrane</keyword>
<evidence type="ECO:0000313" key="2">
    <source>
        <dbReference type="EMBL" id="KAA3467361.1"/>
    </source>
</evidence>
<organism evidence="2 3">
    <name type="scientific">Gossypium australe</name>
    <dbReference type="NCBI Taxonomy" id="47621"/>
    <lineage>
        <taxon>Eukaryota</taxon>
        <taxon>Viridiplantae</taxon>
        <taxon>Streptophyta</taxon>
        <taxon>Embryophyta</taxon>
        <taxon>Tracheophyta</taxon>
        <taxon>Spermatophyta</taxon>
        <taxon>Magnoliopsida</taxon>
        <taxon>eudicotyledons</taxon>
        <taxon>Gunneridae</taxon>
        <taxon>Pentapetalae</taxon>
        <taxon>rosids</taxon>
        <taxon>malvids</taxon>
        <taxon>Malvales</taxon>
        <taxon>Malvaceae</taxon>
        <taxon>Malvoideae</taxon>
        <taxon>Gossypium</taxon>
    </lineage>
</organism>